<accession>A0A0A5GL51</accession>
<organism evidence="2 3">
    <name type="scientific">Pontibacillus halophilus JSM 076056 = DSM 19796</name>
    <dbReference type="NCBI Taxonomy" id="1385510"/>
    <lineage>
        <taxon>Bacteria</taxon>
        <taxon>Bacillati</taxon>
        <taxon>Bacillota</taxon>
        <taxon>Bacilli</taxon>
        <taxon>Bacillales</taxon>
        <taxon>Bacillaceae</taxon>
        <taxon>Pontibacillus</taxon>
    </lineage>
</organism>
<keyword evidence="1" id="KW-1133">Transmembrane helix</keyword>
<dbReference type="eggNOG" id="ENOG5032RXN">
    <property type="taxonomic scope" value="Bacteria"/>
</dbReference>
<protein>
    <submittedName>
        <fullName evidence="2">Membrane protein</fullName>
    </submittedName>
</protein>
<dbReference type="Pfam" id="PF07098">
    <property type="entry name" value="DUF1360"/>
    <property type="match status" value="1"/>
</dbReference>
<proteinExistence type="predicted"/>
<keyword evidence="3" id="KW-1185">Reference proteome</keyword>
<feature type="transmembrane region" description="Helical" evidence="1">
    <location>
        <begin position="60"/>
        <end position="79"/>
    </location>
</feature>
<dbReference type="AlphaFoldDB" id="A0A0A5GL51"/>
<evidence type="ECO:0000313" key="3">
    <source>
        <dbReference type="Proteomes" id="UP000030528"/>
    </source>
</evidence>
<evidence type="ECO:0000256" key="1">
    <source>
        <dbReference type="SAM" id="Phobius"/>
    </source>
</evidence>
<keyword evidence="1" id="KW-0472">Membrane</keyword>
<gene>
    <name evidence="2" type="ORF">N781_15545</name>
</gene>
<evidence type="ECO:0000313" key="2">
    <source>
        <dbReference type="EMBL" id="KGX92724.1"/>
    </source>
</evidence>
<dbReference type="STRING" id="1385510.GCA_000425205_01749"/>
<feature type="transmembrane region" description="Helical" evidence="1">
    <location>
        <begin position="85"/>
        <end position="101"/>
    </location>
</feature>
<reference evidence="2 3" key="1">
    <citation type="submission" date="2013-08" db="EMBL/GenBank/DDBJ databases">
        <authorList>
            <person name="Huang J."/>
            <person name="Wang G."/>
        </authorList>
    </citation>
    <scope>NUCLEOTIDE SEQUENCE [LARGE SCALE GENOMIC DNA]</scope>
    <source>
        <strain evidence="2 3">JSM 076056</strain>
    </source>
</reference>
<dbReference type="EMBL" id="AVPE01000005">
    <property type="protein sequence ID" value="KGX92724.1"/>
    <property type="molecule type" value="Genomic_DNA"/>
</dbReference>
<keyword evidence="1" id="KW-0812">Transmembrane</keyword>
<dbReference type="InterPro" id="IPR010773">
    <property type="entry name" value="Mycophage_PG1_Gp7"/>
</dbReference>
<dbReference type="Proteomes" id="UP000030528">
    <property type="component" value="Unassembled WGS sequence"/>
</dbReference>
<sequence length="103" mass="11891">MLSLASFRITRLLVYDTIMEWFRAPFLEEFQQENEEGVKETYVKVKGAGIRAFFGEMLTCHWCTGFWVTLGVLLVYFYVPILEPVLLLFAVSGAAALLFHFDK</sequence>
<name>A0A0A5GL51_9BACI</name>
<comment type="caution">
    <text evidence="2">The sequence shown here is derived from an EMBL/GenBank/DDBJ whole genome shotgun (WGS) entry which is preliminary data.</text>
</comment>